<dbReference type="GO" id="GO:0009113">
    <property type="term" value="P:purine nucleobase biosynthetic process"/>
    <property type="evidence" value="ECO:0007669"/>
    <property type="project" value="InterPro"/>
</dbReference>
<dbReference type="PANTHER" id="PTHR43472:SF1">
    <property type="entry name" value="PHOSPHORIBOSYLAMINE--GLYCINE LIGASE, CHLOROPLASTIC"/>
    <property type="match status" value="1"/>
</dbReference>
<evidence type="ECO:0000256" key="10">
    <source>
        <dbReference type="ARBA" id="ARBA00042242"/>
    </source>
</evidence>
<evidence type="ECO:0000256" key="4">
    <source>
        <dbReference type="ARBA" id="ARBA00013255"/>
    </source>
</evidence>
<feature type="domain" description="ATP-grasp" evidence="14">
    <location>
        <begin position="107"/>
        <end position="318"/>
    </location>
</feature>
<dbReference type="EC" id="6.3.4.13" evidence="4 12"/>
<protein>
    <recommendedName>
        <fullName evidence="4 12">Phosphoribosylamine--glycine ligase</fullName>
        <ecNumber evidence="4 12">6.3.4.13</ecNumber>
    </recommendedName>
    <alternativeName>
        <fullName evidence="12">GARS</fullName>
    </alternativeName>
    <alternativeName>
        <fullName evidence="10 12">Glycinamide ribonucleotide synthetase</fullName>
    </alternativeName>
    <alternativeName>
        <fullName evidence="11 12">Phosphoribosylglycinamide synthetase</fullName>
    </alternativeName>
</protein>
<dbReference type="InterPro" id="IPR016185">
    <property type="entry name" value="PreATP-grasp_dom_sf"/>
</dbReference>
<evidence type="ECO:0000256" key="3">
    <source>
        <dbReference type="ARBA" id="ARBA00005174"/>
    </source>
</evidence>
<gene>
    <name evidence="12" type="primary">purD</name>
    <name evidence="15" type="ORF">CHU95_14275</name>
</gene>
<dbReference type="FunFam" id="3.90.600.10:FF:000001">
    <property type="entry name" value="Trifunctional purine biosynthetic protein adenosine-3"/>
    <property type="match status" value="1"/>
</dbReference>
<dbReference type="GO" id="GO:0005524">
    <property type="term" value="F:ATP binding"/>
    <property type="evidence" value="ECO:0007669"/>
    <property type="project" value="UniProtKB-UniRule"/>
</dbReference>
<dbReference type="GO" id="GO:0006189">
    <property type="term" value="P:'de novo' IMP biosynthetic process"/>
    <property type="evidence" value="ECO:0007669"/>
    <property type="project" value="UniProtKB-UniRule"/>
</dbReference>
<dbReference type="InterPro" id="IPR020562">
    <property type="entry name" value="PRibGlycinamide_synth_N"/>
</dbReference>
<dbReference type="RefSeq" id="WP_094457257.1">
    <property type="nucleotide sequence ID" value="NZ_NOXU01000030.1"/>
</dbReference>
<evidence type="ECO:0000256" key="1">
    <source>
        <dbReference type="ARBA" id="ARBA00001936"/>
    </source>
</evidence>
<dbReference type="Gene3D" id="3.90.600.10">
    <property type="entry name" value="Phosphoribosylglycinamide synthetase, C-terminal domain"/>
    <property type="match status" value="1"/>
</dbReference>
<dbReference type="OrthoDB" id="9807240at2"/>
<dbReference type="InterPro" id="IPR013815">
    <property type="entry name" value="ATP_grasp_subdomain_1"/>
</dbReference>
<dbReference type="InterPro" id="IPR020559">
    <property type="entry name" value="PRibGlycinamide_synth_CS"/>
</dbReference>
<dbReference type="SUPFAM" id="SSF51246">
    <property type="entry name" value="Rudiment single hybrid motif"/>
    <property type="match status" value="1"/>
</dbReference>
<keyword evidence="6 13" id="KW-0547">Nucleotide-binding</keyword>
<dbReference type="InterPro" id="IPR000115">
    <property type="entry name" value="PRibGlycinamide_synth"/>
</dbReference>
<dbReference type="InterPro" id="IPR020560">
    <property type="entry name" value="PRibGlycinamide_synth_C-dom"/>
</dbReference>
<evidence type="ECO:0000256" key="5">
    <source>
        <dbReference type="ARBA" id="ARBA00022598"/>
    </source>
</evidence>
<dbReference type="Proteomes" id="UP000216998">
    <property type="component" value="Unassembled WGS sequence"/>
</dbReference>
<dbReference type="Gene3D" id="3.30.470.20">
    <property type="entry name" value="ATP-grasp fold, B domain"/>
    <property type="match status" value="1"/>
</dbReference>
<dbReference type="HAMAP" id="MF_00138">
    <property type="entry name" value="GARS"/>
    <property type="match status" value="1"/>
</dbReference>
<keyword evidence="8 13" id="KW-0067">ATP-binding</keyword>
<dbReference type="Pfam" id="PF02843">
    <property type="entry name" value="GARS_C"/>
    <property type="match status" value="1"/>
</dbReference>
<dbReference type="InterPro" id="IPR011054">
    <property type="entry name" value="Rudment_hybrid_motif"/>
</dbReference>
<dbReference type="UniPathway" id="UPA00074">
    <property type="reaction ID" value="UER00125"/>
</dbReference>
<dbReference type="InterPro" id="IPR011761">
    <property type="entry name" value="ATP-grasp"/>
</dbReference>
<dbReference type="Gene3D" id="3.40.50.20">
    <property type="match status" value="1"/>
</dbReference>
<evidence type="ECO:0000256" key="11">
    <source>
        <dbReference type="ARBA" id="ARBA00042864"/>
    </source>
</evidence>
<comment type="cofactor">
    <cofactor evidence="2">
        <name>Mg(2+)</name>
        <dbReference type="ChEBI" id="CHEBI:18420"/>
    </cofactor>
</comment>
<dbReference type="InterPro" id="IPR037123">
    <property type="entry name" value="PRibGlycinamide_synth_C_sf"/>
</dbReference>
<organism evidence="15 16">
    <name type="scientific">Niveispirillum lacus</name>
    <dbReference type="NCBI Taxonomy" id="1981099"/>
    <lineage>
        <taxon>Bacteria</taxon>
        <taxon>Pseudomonadati</taxon>
        <taxon>Pseudomonadota</taxon>
        <taxon>Alphaproteobacteria</taxon>
        <taxon>Rhodospirillales</taxon>
        <taxon>Azospirillaceae</taxon>
        <taxon>Niveispirillum</taxon>
    </lineage>
</organism>
<evidence type="ECO:0000256" key="12">
    <source>
        <dbReference type="HAMAP-Rule" id="MF_00138"/>
    </source>
</evidence>
<dbReference type="Pfam" id="PF01071">
    <property type="entry name" value="GARS_A"/>
    <property type="match status" value="1"/>
</dbReference>
<reference evidence="15 16" key="1">
    <citation type="submission" date="2017-07" db="EMBL/GenBank/DDBJ databases">
        <title>Niveispirillum cyanobacteriorum sp. nov., isolated from cyanobacterial aggregates in a eutrophic lake.</title>
        <authorList>
            <person name="Cai H."/>
        </authorList>
    </citation>
    <scope>NUCLEOTIDE SEQUENCE [LARGE SCALE GENOMIC DNA]</scope>
    <source>
        <strain evidence="16">TH1-14</strain>
    </source>
</reference>
<evidence type="ECO:0000313" key="15">
    <source>
        <dbReference type="EMBL" id="OYQ33821.1"/>
    </source>
</evidence>
<dbReference type="AlphaFoldDB" id="A0A255YXC3"/>
<dbReference type="Gene3D" id="3.30.1490.20">
    <property type="entry name" value="ATP-grasp fold, A domain"/>
    <property type="match status" value="1"/>
</dbReference>
<evidence type="ECO:0000256" key="13">
    <source>
        <dbReference type="PROSITE-ProRule" id="PRU00409"/>
    </source>
</evidence>
<evidence type="ECO:0000256" key="2">
    <source>
        <dbReference type="ARBA" id="ARBA00001946"/>
    </source>
</evidence>
<dbReference type="SUPFAM" id="SSF52440">
    <property type="entry name" value="PreATP-grasp domain"/>
    <property type="match status" value="1"/>
</dbReference>
<comment type="pathway">
    <text evidence="3 12">Purine metabolism; IMP biosynthesis via de novo pathway; N(1)-(5-phospho-D-ribosyl)glycinamide from 5-phospho-alpha-D-ribose 1-diphosphate: step 2/2.</text>
</comment>
<evidence type="ECO:0000313" key="16">
    <source>
        <dbReference type="Proteomes" id="UP000216998"/>
    </source>
</evidence>
<comment type="cofactor">
    <cofactor evidence="1">
        <name>Mn(2+)</name>
        <dbReference type="ChEBI" id="CHEBI:29035"/>
    </cofactor>
</comment>
<evidence type="ECO:0000256" key="7">
    <source>
        <dbReference type="ARBA" id="ARBA00022755"/>
    </source>
</evidence>
<dbReference type="SMART" id="SM01209">
    <property type="entry name" value="GARS_A"/>
    <property type="match status" value="1"/>
</dbReference>
<evidence type="ECO:0000256" key="9">
    <source>
        <dbReference type="ARBA" id="ARBA00038345"/>
    </source>
</evidence>
<comment type="catalytic activity">
    <reaction evidence="12">
        <text>5-phospho-beta-D-ribosylamine + glycine + ATP = N(1)-(5-phospho-beta-D-ribosyl)glycinamide + ADP + phosphate + H(+)</text>
        <dbReference type="Rhea" id="RHEA:17453"/>
        <dbReference type="ChEBI" id="CHEBI:15378"/>
        <dbReference type="ChEBI" id="CHEBI:30616"/>
        <dbReference type="ChEBI" id="CHEBI:43474"/>
        <dbReference type="ChEBI" id="CHEBI:57305"/>
        <dbReference type="ChEBI" id="CHEBI:58681"/>
        <dbReference type="ChEBI" id="CHEBI:143788"/>
        <dbReference type="ChEBI" id="CHEBI:456216"/>
        <dbReference type="EC" id="6.3.4.13"/>
    </reaction>
</comment>
<dbReference type="InterPro" id="IPR020561">
    <property type="entry name" value="PRibGlycinamid_synth_ATP-grasp"/>
</dbReference>
<evidence type="ECO:0000259" key="14">
    <source>
        <dbReference type="PROSITE" id="PS50975"/>
    </source>
</evidence>
<dbReference type="SMART" id="SM01210">
    <property type="entry name" value="GARS_C"/>
    <property type="match status" value="1"/>
</dbReference>
<evidence type="ECO:0000256" key="8">
    <source>
        <dbReference type="ARBA" id="ARBA00022840"/>
    </source>
</evidence>
<dbReference type="PROSITE" id="PS50975">
    <property type="entry name" value="ATP_GRASP"/>
    <property type="match status" value="1"/>
</dbReference>
<proteinExistence type="inferred from homology"/>
<comment type="caution">
    <text evidence="15">The sequence shown here is derived from an EMBL/GenBank/DDBJ whole genome shotgun (WGS) entry which is preliminary data.</text>
</comment>
<accession>A0A255YXC3</accession>
<dbReference type="Pfam" id="PF02844">
    <property type="entry name" value="GARS_N"/>
    <property type="match status" value="1"/>
</dbReference>
<dbReference type="GO" id="GO:0004637">
    <property type="term" value="F:phosphoribosylamine-glycine ligase activity"/>
    <property type="evidence" value="ECO:0007669"/>
    <property type="project" value="UniProtKB-UniRule"/>
</dbReference>
<name>A0A255YXC3_9PROT</name>
<dbReference type="SUPFAM" id="SSF56059">
    <property type="entry name" value="Glutathione synthetase ATP-binding domain-like"/>
    <property type="match status" value="1"/>
</dbReference>
<sequence>MKILVVGSGGREHALCWAIKRSPLCAALYCAPGNAGIKDVAILVPLSANDVAGITAFATAEGIDFVVVGPEEPLVLGLADALRAAGIPTFGPSQAAAALEGSKGFMKDAVARFGVPTAAYGRFTDIGAAKEFVARHGAPIVVKTDGLAAGKGVTICQSVDEAYAAIEEAMVGRRFGDAGAELVIEEFLDGEEASFFAICDGTNAVALAGAQDHKRAYDGDQGPNTGGMGTYSPAPVLTPAIEAQIMEEMILPTVRGMAAEGKPFIGVLFAGIMVVKGPDGQPIPKLLEYNVRFGDPECQVLMRRLKSDLVPLLLAAAQGDVSGQNPEWHHEAALCVVMAAEGYPGDYLKGTRIGNLAQAGQVAGVEIFHAGTKEGSDGAILANGGRVLGVTAIAPRVADARAKAYEAVDRIDWKEGFCRRDIAWRAMARGL</sequence>
<keyword evidence="5 12" id="KW-0436">Ligase</keyword>
<dbReference type="GO" id="GO:0046872">
    <property type="term" value="F:metal ion binding"/>
    <property type="evidence" value="ECO:0007669"/>
    <property type="project" value="InterPro"/>
</dbReference>
<dbReference type="NCBIfam" id="TIGR00877">
    <property type="entry name" value="purD"/>
    <property type="match status" value="1"/>
</dbReference>
<dbReference type="EMBL" id="NOXU01000030">
    <property type="protein sequence ID" value="OYQ33821.1"/>
    <property type="molecule type" value="Genomic_DNA"/>
</dbReference>
<dbReference type="PROSITE" id="PS00184">
    <property type="entry name" value="GARS"/>
    <property type="match status" value="1"/>
</dbReference>
<dbReference type="PANTHER" id="PTHR43472">
    <property type="entry name" value="PHOSPHORIBOSYLAMINE--GLYCINE LIGASE"/>
    <property type="match status" value="1"/>
</dbReference>
<keyword evidence="7 12" id="KW-0658">Purine biosynthesis</keyword>
<comment type="similarity">
    <text evidence="9 12">Belongs to the GARS family.</text>
</comment>
<keyword evidence="16" id="KW-1185">Reference proteome</keyword>
<evidence type="ECO:0000256" key="6">
    <source>
        <dbReference type="ARBA" id="ARBA00022741"/>
    </source>
</evidence>